<comment type="catalytic activity">
    <reaction evidence="1">
        <text>ATP + protein L-histidine = ADP + protein N-phospho-L-histidine.</text>
        <dbReference type="EC" id="2.7.13.3"/>
    </reaction>
</comment>
<keyword evidence="11" id="KW-0067">ATP-binding</keyword>
<dbReference type="FunFam" id="1.10.287.130:FF:000008">
    <property type="entry name" value="Two-component sensor histidine kinase"/>
    <property type="match status" value="1"/>
</dbReference>
<keyword evidence="5" id="KW-1003">Cell membrane</keyword>
<evidence type="ECO:0000256" key="11">
    <source>
        <dbReference type="ARBA" id="ARBA00022840"/>
    </source>
</evidence>
<keyword evidence="8" id="KW-0812">Transmembrane</keyword>
<dbReference type="InterPro" id="IPR036097">
    <property type="entry name" value="HisK_dim/P_sf"/>
</dbReference>
<evidence type="ECO:0000256" key="6">
    <source>
        <dbReference type="ARBA" id="ARBA00022553"/>
    </source>
</evidence>
<evidence type="ECO:0000256" key="5">
    <source>
        <dbReference type="ARBA" id="ARBA00022475"/>
    </source>
</evidence>
<comment type="subcellular location">
    <subcellularLocation>
        <location evidence="3">Cell membrane</location>
    </subcellularLocation>
    <subcellularLocation>
        <location evidence="2">Membrane</location>
        <topology evidence="2">Multi-pass membrane protein</topology>
    </subcellularLocation>
</comment>
<dbReference type="InterPro" id="IPR003594">
    <property type="entry name" value="HATPase_dom"/>
</dbReference>
<keyword evidence="14" id="KW-0472">Membrane</keyword>
<dbReference type="Gene3D" id="6.10.340.10">
    <property type="match status" value="1"/>
</dbReference>
<protein>
    <recommendedName>
        <fullName evidence="4">histidine kinase</fullName>
        <ecNumber evidence="4">2.7.13.3</ecNumber>
    </recommendedName>
</protein>
<dbReference type="Pfam" id="PF00512">
    <property type="entry name" value="HisKA"/>
    <property type="match status" value="1"/>
</dbReference>
<dbReference type="InterPro" id="IPR036890">
    <property type="entry name" value="HATPase_C_sf"/>
</dbReference>
<evidence type="ECO:0000256" key="9">
    <source>
        <dbReference type="ARBA" id="ARBA00022741"/>
    </source>
</evidence>
<dbReference type="InterPro" id="IPR004358">
    <property type="entry name" value="Sig_transdc_His_kin-like_C"/>
</dbReference>
<sequence>MTYVILIGIIFILVTVIINLNKKINNISQTIKNIGQGNYNERIRMQNSNKNLNNLTENINGLLDKFQNSMKLNKEYEDERRKMITNISHDLRTPLTSLLGYIEFMKDNKNLSEEEMEEYINIIEEKGNNLRNLMSEFFQLSKLEGKDIKLDIKNINLSEIIRQNIILFYSDFNNKDIEPIIDLPSEDIYAMADKISVERVLNNLISNAIKYGYEGKNIGIHLKHSKKNVQVTVWDQGRGIPEEKLKLIFERLYTLEKSRNKNFQGSGLGLTIVKKLIEMQKGTITVKSVPYKKNEFIFTLPSVRDHM</sequence>
<dbReference type="Pfam" id="PF02518">
    <property type="entry name" value="HATPase_c"/>
    <property type="match status" value="1"/>
</dbReference>
<evidence type="ECO:0000256" key="14">
    <source>
        <dbReference type="ARBA" id="ARBA00023136"/>
    </source>
</evidence>
<evidence type="ECO:0000256" key="1">
    <source>
        <dbReference type="ARBA" id="ARBA00000085"/>
    </source>
</evidence>
<evidence type="ECO:0000256" key="2">
    <source>
        <dbReference type="ARBA" id="ARBA00004141"/>
    </source>
</evidence>
<comment type="caution">
    <text evidence="17">The sequence shown here is derived from an EMBL/GenBank/DDBJ whole genome shotgun (WGS) entry which is preliminary data.</text>
</comment>
<evidence type="ECO:0000259" key="16">
    <source>
        <dbReference type="PROSITE" id="PS50109"/>
    </source>
</evidence>
<keyword evidence="7" id="KW-0808">Transferase</keyword>
<evidence type="ECO:0000256" key="7">
    <source>
        <dbReference type="ARBA" id="ARBA00022679"/>
    </source>
</evidence>
<dbReference type="SMART" id="SM00388">
    <property type="entry name" value="HisKA"/>
    <property type="match status" value="1"/>
</dbReference>
<reference evidence="17 18" key="1">
    <citation type="submission" date="2020-05" db="EMBL/GenBank/DDBJ databases">
        <title>Draft genome sequence of Clostridium cochlearium strain AGROS13 isolated from a sheep dairy farm in New Zealand.</title>
        <authorList>
            <person name="Gupta T.B."/>
            <person name="Jauregui R."/>
            <person name="Risson A.N."/>
            <person name="Brightwell G."/>
            <person name="Maclean P."/>
        </authorList>
    </citation>
    <scope>NUCLEOTIDE SEQUENCE [LARGE SCALE GENOMIC DNA]</scope>
    <source>
        <strain evidence="17 18">AGROS13</strain>
    </source>
</reference>
<dbReference type="RefSeq" id="WP_171303388.1">
    <property type="nucleotide sequence ID" value="NZ_JABFIF010000011.1"/>
</dbReference>
<dbReference type="PANTHER" id="PTHR45528">
    <property type="entry name" value="SENSOR HISTIDINE KINASE CPXA"/>
    <property type="match status" value="1"/>
</dbReference>
<proteinExistence type="predicted"/>
<dbReference type="AlphaFoldDB" id="A0A7Y3XWT0"/>
<evidence type="ECO:0000313" key="17">
    <source>
        <dbReference type="EMBL" id="NOH16114.1"/>
    </source>
</evidence>
<keyword evidence="6" id="KW-0597">Phosphoprotein</keyword>
<dbReference type="SUPFAM" id="SSF55874">
    <property type="entry name" value="ATPase domain of HSP90 chaperone/DNA topoisomerase II/histidine kinase"/>
    <property type="match status" value="1"/>
</dbReference>
<evidence type="ECO:0000256" key="13">
    <source>
        <dbReference type="ARBA" id="ARBA00023012"/>
    </source>
</evidence>
<keyword evidence="15" id="KW-0175">Coiled coil</keyword>
<keyword evidence="9" id="KW-0547">Nucleotide-binding</keyword>
<evidence type="ECO:0000256" key="10">
    <source>
        <dbReference type="ARBA" id="ARBA00022777"/>
    </source>
</evidence>
<dbReference type="Gene3D" id="3.30.565.10">
    <property type="entry name" value="Histidine kinase-like ATPase, C-terminal domain"/>
    <property type="match status" value="1"/>
</dbReference>
<dbReference type="Gene3D" id="1.10.287.130">
    <property type="match status" value="1"/>
</dbReference>
<dbReference type="EMBL" id="JABFIF010000011">
    <property type="protein sequence ID" value="NOH16114.1"/>
    <property type="molecule type" value="Genomic_DNA"/>
</dbReference>
<dbReference type="PANTHER" id="PTHR45528:SF8">
    <property type="entry name" value="HISTIDINE KINASE"/>
    <property type="match status" value="1"/>
</dbReference>
<dbReference type="InterPro" id="IPR050398">
    <property type="entry name" value="HssS/ArlS-like"/>
</dbReference>
<dbReference type="InterPro" id="IPR003661">
    <property type="entry name" value="HisK_dim/P_dom"/>
</dbReference>
<accession>A0A7Y3XWT0</accession>
<dbReference type="SUPFAM" id="SSF47384">
    <property type="entry name" value="Homodimeric domain of signal transducing histidine kinase"/>
    <property type="match status" value="1"/>
</dbReference>
<dbReference type="PROSITE" id="PS50109">
    <property type="entry name" value="HIS_KIN"/>
    <property type="match status" value="1"/>
</dbReference>
<feature type="coiled-coil region" evidence="15">
    <location>
        <begin position="102"/>
        <end position="136"/>
    </location>
</feature>
<evidence type="ECO:0000256" key="15">
    <source>
        <dbReference type="SAM" id="Coils"/>
    </source>
</evidence>
<name>A0A7Y3XWT0_CLOCO</name>
<dbReference type="InterPro" id="IPR005467">
    <property type="entry name" value="His_kinase_dom"/>
</dbReference>
<keyword evidence="12" id="KW-1133">Transmembrane helix</keyword>
<dbReference type="GO" id="GO:0005524">
    <property type="term" value="F:ATP binding"/>
    <property type="evidence" value="ECO:0007669"/>
    <property type="project" value="UniProtKB-KW"/>
</dbReference>
<organism evidence="17 18">
    <name type="scientific">Clostridium cochlearium</name>
    <dbReference type="NCBI Taxonomy" id="1494"/>
    <lineage>
        <taxon>Bacteria</taxon>
        <taxon>Bacillati</taxon>
        <taxon>Bacillota</taxon>
        <taxon>Clostridia</taxon>
        <taxon>Eubacteriales</taxon>
        <taxon>Clostridiaceae</taxon>
        <taxon>Clostridium</taxon>
    </lineage>
</organism>
<dbReference type="CDD" id="cd00082">
    <property type="entry name" value="HisKA"/>
    <property type="match status" value="1"/>
</dbReference>
<dbReference type="EC" id="2.7.13.3" evidence="4"/>
<evidence type="ECO:0000256" key="4">
    <source>
        <dbReference type="ARBA" id="ARBA00012438"/>
    </source>
</evidence>
<dbReference type="GO" id="GO:0005886">
    <property type="term" value="C:plasma membrane"/>
    <property type="evidence" value="ECO:0007669"/>
    <property type="project" value="UniProtKB-SubCell"/>
</dbReference>
<evidence type="ECO:0000256" key="3">
    <source>
        <dbReference type="ARBA" id="ARBA00004236"/>
    </source>
</evidence>
<gene>
    <name evidence="17" type="ORF">HMJ28_06910</name>
</gene>
<feature type="domain" description="Histidine kinase" evidence="16">
    <location>
        <begin position="86"/>
        <end position="304"/>
    </location>
</feature>
<dbReference type="GO" id="GO:0000155">
    <property type="term" value="F:phosphorelay sensor kinase activity"/>
    <property type="evidence" value="ECO:0007669"/>
    <property type="project" value="InterPro"/>
</dbReference>
<dbReference type="Proteomes" id="UP000528432">
    <property type="component" value="Unassembled WGS sequence"/>
</dbReference>
<keyword evidence="10 17" id="KW-0418">Kinase</keyword>
<dbReference type="PRINTS" id="PR00344">
    <property type="entry name" value="BCTRLSENSOR"/>
</dbReference>
<evidence type="ECO:0000256" key="12">
    <source>
        <dbReference type="ARBA" id="ARBA00022989"/>
    </source>
</evidence>
<dbReference type="SMART" id="SM00387">
    <property type="entry name" value="HATPase_c"/>
    <property type="match status" value="1"/>
</dbReference>
<evidence type="ECO:0000313" key="18">
    <source>
        <dbReference type="Proteomes" id="UP000528432"/>
    </source>
</evidence>
<dbReference type="FunFam" id="3.30.565.10:FF:000013">
    <property type="entry name" value="Two-component sensor histidine kinase"/>
    <property type="match status" value="1"/>
</dbReference>
<keyword evidence="13" id="KW-0902">Two-component regulatory system</keyword>
<evidence type="ECO:0000256" key="8">
    <source>
        <dbReference type="ARBA" id="ARBA00022692"/>
    </source>
</evidence>